<dbReference type="AlphaFoldDB" id="A0A1I7XVD0"/>
<keyword evidence="1" id="KW-1185">Reference proteome</keyword>
<accession>A0A1I7XVD0</accession>
<proteinExistence type="predicted"/>
<reference evidence="2" key="1">
    <citation type="submission" date="2016-11" db="UniProtKB">
        <authorList>
            <consortium name="WormBaseParasite"/>
        </authorList>
    </citation>
    <scope>IDENTIFICATION</scope>
</reference>
<dbReference type="InterPro" id="IPR043137">
    <property type="entry name" value="GGT_ssub_C"/>
</dbReference>
<evidence type="ECO:0000313" key="2">
    <source>
        <dbReference type="WBParaSite" id="Hba_21511"/>
    </source>
</evidence>
<protein>
    <submittedName>
        <fullName evidence="2">ACT domain-containing protein</fullName>
    </submittedName>
</protein>
<sequence>MIASASGSVRTVEAVSSVLLRMFFFDEDPGKAIHSPAAFWDVRDGNFYCENDTDDARNLFDEVRKVHGIECRNISSNDFAANDRITMAVRKKPGRKRAIKAAVDRRSVDFNYAVGY</sequence>
<dbReference type="Proteomes" id="UP000095283">
    <property type="component" value="Unplaced"/>
</dbReference>
<dbReference type="Gene3D" id="3.60.20.40">
    <property type="match status" value="1"/>
</dbReference>
<evidence type="ECO:0000313" key="1">
    <source>
        <dbReference type="Proteomes" id="UP000095283"/>
    </source>
</evidence>
<organism evidence="1 2">
    <name type="scientific">Heterorhabditis bacteriophora</name>
    <name type="common">Entomopathogenic nematode worm</name>
    <dbReference type="NCBI Taxonomy" id="37862"/>
    <lineage>
        <taxon>Eukaryota</taxon>
        <taxon>Metazoa</taxon>
        <taxon>Ecdysozoa</taxon>
        <taxon>Nematoda</taxon>
        <taxon>Chromadorea</taxon>
        <taxon>Rhabditida</taxon>
        <taxon>Rhabditina</taxon>
        <taxon>Rhabditomorpha</taxon>
        <taxon>Strongyloidea</taxon>
        <taxon>Heterorhabditidae</taxon>
        <taxon>Heterorhabditis</taxon>
    </lineage>
</organism>
<name>A0A1I7XVD0_HETBA</name>
<dbReference type="WBParaSite" id="Hba_21511">
    <property type="protein sequence ID" value="Hba_21511"/>
    <property type="gene ID" value="Hba_21511"/>
</dbReference>